<name>A0A0U3AVY4_9ALTE</name>
<dbReference type="KEGG" id="lal:AT746_01665"/>
<dbReference type="AlphaFoldDB" id="A0A0U3AVY4"/>
<dbReference type="Gene3D" id="3.10.450.50">
    <property type="match status" value="1"/>
</dbReference>
<feature type="signal peptide" evidence="1">
    <location>
        <begin position="1"/>
        <end position="20"/>
    </location>
</feature>
<keyword evidence="4" id="KW-1185">Reference proteome</keyword>
<feature type="domain" description="DUF4440" evidence="2">
    <location>
        <begin position="31"/>
        <end position="143"/>
    </location>
</feature>
<dbReference type="STRING" id="1526571.AT746_01665"/>
<feature type="chain" id="PRO_5006836207" description="DUF4440 domain-containing protein" evidence="1">
    <location>
        <begin position="21"/>
        <end position="151"/>
    </location>
</feature>
<accession>A0A0U3AVY4</accession>
<organism evidence="3 4">
    <name type="scientific">Lacimicrobium alkaliphilum</name>
    <dbReference type="NCBI Taxonomy" id="1526571"/>
    <lineage>
        <taxon>Bacteria</taxon>
        <taxon>Pseudomonadati</taxon>
        <taxon>Pseudomonadota</taxon>
        <taxon>Gammaproteobacteria</taxon>
        <taxon>Alteromonadales</taxon>
        <taxon>Alteromonadaceae</taxon>
        <taxon>Lacimicrobium</taxon>
    </lineage>
</organism>
<protein>
    <recommendedName>
        <fullName evidence="2">DUF4440 domain-containing protein</fullName>
    </recommendedName>
</protein>
<dbReference type="Proteomes" id="UP000068447">
    <property type="component" value="Chromosome"/>
</dbReference>
<evidence type="ECO:0000313" key="3">
    <source>
        <dbReference type="EMBL" id="ALS97112.1"/>
    </source>
</evidence>
<evidence type="ECO:0000259" key="2">
    <source>
        <dbReference type="Pfam" id="PF14534"/>
    </source>
</evidence>
<dbReference type="EMBL" id="CP013650">
    <property type="protein sequence ID" value="ALS97112.1"/>
    <property type="molecule type" value="Genomic_DNA"/>
</dbReference>
<reference evidence="3 4" key="1">
    <citation type="submission" date="2015-12" db="EMBL/GenBank/DDBJ databases">
        <title>Complete genome of Lacimicrobium alkaliphilum KCTC 32984.</title>
        <authorList>
            <person name="Kim S.-G."/>
            <person name="Lee Y.-J."/>
        </authorList>
    </citation>
    <scope>NUCLEOTIDE SEQUENCE [LARGE SCALE GENOMIC DNA]</scope>
    <source>
        <strain evidence="3 4">YelD216</strain>
    </source>
</reference>
<dbReference type="InterPro" id="IPR032710">
    <property type="entry name" value="NTF2-like_dom_sf"/>
</dbReference>
<dbReference type="Pfam" id="PF14534">
    <property type="entry name" value="DUF4440"/>
    <property type="match status" value="1"/>
</dbReference>
<proteinExistence type="predicted"/>
<keyword evidence="1" id="KW-0732">Signal</keyword>
<sequence length="151" mass="17329">MFRLLTVATVALMFSGQTLAEPSQDQLTKDVLSLDTRLFTAFNERDIEVMKAMLSQDLEFYHDKAGVTNYQQNLKATENMFNSGTDLNRELLPEFTEVHPIPGYGAIQTGRHRFCHTAQNGEPDCGVFKFLHIWKQQDGNWQITRVVSYDH</sequence>
<dbReference type="RefSeq" id="WP_062475556.1">
    <property type="nucleotide sequence ID" value="NZ_CP013650.1"/>
</dbReference>
<evidence type="ECO:0000313" key="4">
    <source>
        <dbReference type="Proteomes" id="UP000068447"/>
    </source>
</evidence>
<gene>
    <name evidence="3" type="ORF">AT746_01665</name>
</gene>
<evidence type="ECO:0000256" key="1">
    <source>
        <dbReference type="SAM" id="SignalP"/>
    </source>
</evidence>
<dbReference type="SUPFAM" id="SSF54427">
    <property type="entry name" value="NTF2-like"/>
    <property type="match status" value="1"/>
</dbReference>
<dbReference type="InterPro" id="IPR027843">
    <property type="entry name" value="DUF4440"/>
</dbReference>